<dbReference type="OrthoDB" id="9797252at2"/>
<evidence type="ECO:0000256" key="2">
    <source>
        <dbReference type="ARBA" id="ARBA00022603"/>
    </source>
</evidence>
<dbReference type="PATRIC" id="fig|883169.3.peg.570"/>
<proteinExistence type="inferred from homology"/>
<reference evidence="6 7" key="1">
    <citation type="submission" date="2012-08" db="EMBL/GenBank/DDBJ databases">
        <title>The Genome Sequence of Turicella otitidis ATCC 51513.</title>
        <authorList>
            <consortium name="The Broad Institute Genome Sequencing Platform"/>
            <person name="Earl A."/>
            <person name="Ward D."/>
            <person name="Feldgarden M."/>
            <person name="Gevers D."/>
            <person name="Huys G."/>
            <person name="Walker B."/>
            <person name="Young S.K."/>
            <person name="Zeng Q."/>
            <person name="Gargeya S."/>
            <person name="Fitzgerald M."/>
            <person name="Haas B."/>
            <person name="Abouelleil A."/>
            <person name="Alvarado L."/>
            <person name="Arachchi H.M."/>
            <person name="Berlin A.M."/>
            <person name="Chapman S.B."/>
            <person name="Goldberg J."/>
            <person name="Griggs A."/>
            <person name="Gujja S."/>
            <person name="Hansen M."/>
            <person name="Howarth C."/>
            <person name="Imamovic A."/>
            <person name="Larimer J."/>
            <person name="McCowen C."/>
            <person name="Montmayeur A."/>
            <person name="Murphy C."/>
            <person name="Neiman D."/>
            <person name="Pearson M."/>
            <person name="Priest M."/>
            <person name="Roberts A."/>
            <person name="Saif S."/>
            <person name="Shea T."/>
            <person name="Sisk P."/>
            <person name="Sykes S."/>
            <person name="Wortman J."/>
            <person name="Nusbaum C."/>
            <person name="Birren B."/>
        </authorList>
    </citation>
    <scope>NUCLEOTIDE SEQUENCE [LARGE SCALE GENOMIC DNA]</scope>
    <source>
        <strain evidence="6 7">ATCC 51513</strain>
    </source>
</reference>
<evidence type="ECO:0000313" key="6">
    <source>
        <dbReference type="EMBL" id="EJZ82374.1"/>
    </source>
</evidence>
<gene>
    <name evidence="6" type="ORF">HMPREF9719_00599</name>
</gene>
<protein>
    <recommendedName>
        <fullName evidence="5">Methyltransferase type 11 domain-containing protein</fullName>
    </recommendedName>
</protein>
<feature type="region of interest" description="Disordered" evidence="4">
    <location>
        <begin position="1"/>
        <end position="27"/>
    </location>
</feature>
<dbReference type="PANTHER" id="PTHR44942">
    <property type="entry name" value="METHYLTRANSF_11 DOMAIN-CONTAINING PROTEIN"/>
    <property type="match status" value="1"/>
</dbReference>
<accession>K0YS40</accession>
<dbReference type="STRING" id="29321.AAV33_05140"/>
<evidence type="ECO:0000256" key="4">
    <source>
        <dbReference type="SAM" id="MobiDB-lite"/>
    </source>
</evidence>
<feature type="domain" description="Methyltransferase type 11" evidence="5">
    <location>
        <begin position="58"/>
        <end position="147"/>
    </location>
</feature>
<dbReference type="PANTHER" id="PTHR44942:SF4">
    <property type="entry name" value="METHYLTRANSFERASE TYPE 11 DOMAIN-CONTAINING PROTEIN"/>
    <property type="match status" value="1"/>
</dbReference>
<dbReference type="Gene3D" id="3.40.50.150">
    <property type="entry name" value="Vaccinia Virus protein VP39"/>
    <property type="match status" value="1"/>
</dbReference>
<dbReference type="Pfam" id="PF08241">
    <property type="entry name" value="Methyltransf_11"/>
    <property type="match status" value="1"/>
</dbReference>
<comment type="caution">
    <text evidence="6">The sequence shown here is derived from an EMBL/GenBank/DDBJ whole genome shotgun (WGS) entry which is preliminary data.</text>
</comment>
<evidence type="ECO:0000256" key="1">
    <source>
        <dbReference type="ARBA" id="ARBA00008361"/>
    </source>
</evidence>
<sequence>MAKPAGRRSRQAQPRFRSTAQRARSAGAFVGSPRAYDDARPGYPDEVLDLLSGRQVVLDVGAGTGKLAAPLARRGHRVLGLDPSAEMAGFLRGSAGIPAVRARAEALPLADASVDAAACAQTWHWLEHAAACRELDRVVRPGGVVVLAWNTIDVADPWVLRLARIMHSGDVLAEGFVPKTAGPWRVAETLRLRWAQEKTFADLVELTRTRSYWLRSGEEIRSRVESNLEWYFFEHTGLSEDEAVALPYRTDAFVLRRAAQ</sequence>
<evidence type="ECO:0000256" key="3">
    <source>
        <dbReference type="ARBA" id="ARBA00022679"/>
    </source>
</evidence>
<organism evidence="6 7">
    <name type="scientific">Corynebacterium otitidis ATCC 51513</name>
    <dbReference type="NCBI Taxonomy" id="883169"/>
    <lineage>
        <taxon>Bacteria</taxon>
        <taxon>Bacillati</taxon>
        <taxon>Actinomycetota</taxon>
        <taxon>Actinomycetes</taxon>
        <taxon>Mycobacteriales</taxon>
        <taxon>Corynebacteriaceae</taxon>
        <taxon>Corynebacterium</taxon>
    </lineage>
</organism>
<keyword evidence="2" id="KW-0489">Methyltransferase</keyword>
<dbReference type="HOGENOM" id="CLU_049344_3_0_11"/>
<dbReference type="RefSeq" id="WP_004600489.1">
    <property type="nucleotide sequence ID" value="NZ_JH815193.1"/>
</dbReference>
<dbReference type="SUPFAM" id="SSF53335">
    <property type="entry name" value="S-adenosyl-L-methionine-dependent methyltransferases"/>
    <property type="match status" value="1"/>
</dbReference>
<dbReference type="GO" id="GO:0032259">
    <property type="term" value="P:methylation"/>
    <property type="evidence" value="ECO:0007669"/>
    <property type="project" value="UniProtKB-KW"/>
</dbReference>
<dbReference type="Proteomes" id="UP000006078">
    <property type="component" value="Unassembled WGS sequence"/>
</dbReference>
<dbReference type="AlphaFoldDB" id="K0YS40"/>
<dbReference type="InterPro" id="IPR013216">
    <property type="entry name" value="Methyltransf_11"/>
</dbReference>
<dbReference type="InterPro" id="IPR051052">
    <property type="entry name" value="Diverse_substrate_MTase"/>
</dbReference>
<dbReference type="EMBL" id="AHAE01000032">
    <property type="protein sequence ID" value="EJZ82374.1"/>
    <property type="molecule type" value="Genomic_DNA"/>
</dbReference>
<keyword evidence="3" id="KW-0808">Transferase</keyword>
<dbReference type="eggNOG" id="COG2226">
    <property type="taxonomic scope" value="Bacteria"/>
</dbReference>
<keyword evidence="7" id="KW-1185">Reference proteome</keyword>
<dbReference type="GO" id="GO:0008757">
    <property type="term" value="F:S-adenosylmethionine-dependent methyltransferase activity"/>
    <property type="evidence" value="ECO:0007669"/>
    <property type="project" value="InterPro"/>
</dbReference>
<name>K0YS40_9CORY</name>
<comment type="similarity">
    <text evidence="1">Belongs to the methyltransferase superfamily.</text>
</comment>
<evidence type="ECO:0000313" key="7">
    <source>
        <dbReference type="Proteomes" id="UP000006078"/>
    </source>
</evidence>
<dbReference type="InterPro" id="IPR029063">
    <property type="entry name" value="SAM-dependent_MTases_sf"/>
</dbReference>
<dbReference type="CDD" id="cd02440">
    <property type="entry name" value="AdoMet_MTases"/>
    <property type="match status" value="1"/>
</dbReference>
<feature type="compositionally biased region" description="Basic residues" evidence="4">
    <location>
        <begin position="1"/>
        <end position="10"/>
    </location>
</feature>
<evidence type="ECO:0000259" key="5">
    <source>
        <dbReference type="Pfam" id="PF08241"/>
    </source>
</evidence>